<dbReference type="Pfam" id="PF13602">
    <property type="entry name" value="ADH_zinc_N_2"/>
    <property type="match status" value="1"/>
</dbReference>
<dbReference type="InterPro" id="IPR011032">
    <property type="entry name" value="GroES-like_sf"/>
</dbReference>
<feature type="domain" description="Enoyl reductase (ER)" evidence="1">
    <location>
        <begin position="15"/>
        <end position="310"/>
    </location>
</feature>
<sequence length="315" mass="33518">MSSTMLAYRLHTYTGPTALSLSTLPLPTPTPTQALIRTSHSALNPFDWKIAHGYVREVLPLPLPYTLGVDFVGTITSLGKECTGRLKVGDRVMTMSRSLGAFAEYIAVEEGILARVPEGLGDKEACTLPIPGLSAWQSLYIAGEVKAGMKVLIHGASGVVGALAVQLAKKAGAEVIGTASGKNKDFVVGLGVDQFVDYTKERFEDVLGKESIDLVLDYVLIGGTDNTTDRSWSVVKKGGAIVSLSDPSILGKIPEGKKGFFPEIVPDVEVLEKLGKMLKDGEIQAKVAKVYPRGQLVEGMEANKAGGTVVDFRKA</sequence>
<protein>
    <recommendedName>
        <fullName evidence="1">Enoyl reductase (ER) domain-containing protein</fullName>
    </recommendedName>
</protein>
<dbReference type="SMART" id="SM00829">
    <property type="entry name" value="PKS_ER"/>
    <property type="match status" value="1"/>
</dbReference>
<dbReference type="Gene3D" id="3.40.50.720">
    <property type="entry name" value="NAD(P)-binding Rossmann-like Domain"/>
    <property type="match status" value="1"/>
</dbReference>
<dbReference type="PANTHER" id="PTHR11695">
    <property type="entry name" value="ALCOHOL DEHYDROGENASE RELATED"/>
    <property type="match status" value="1"/>
</dbReference>
<proteinExistence type="predicted"/>
<dbReference type="Pfam" id="PF08240">
    <property type="entry name" value="ADH_N"/>
    <property type="match status" value="1"/>
</dbReference>
<dbReference type="Gene3D" id="3.90.180.10">
    <property type="entry name" value="Medium-chain alcohol dehydrogenases, catalytic domain"/>
    <property type="match status" value="1"/>
</dbReference>
<dbReference type="InterPro" id="IPR020843">
    <property type="entry name" value="ER"/>
</dbReference>
<accession>A0ABR0E0B1</accession>
<evidence type="ECO:0000313" key="3">
    <source>
        <dbReference type="Proteomes" id="UP001305779"/>
    </source>
</evidence>
<dbReference type="EMBL" id="JAXOVC010000013">
    <property type="protein sequence ID" value="KAK4494789.1"/>
    <property type="molecule type" value="Genomic_DNA"/>
</dbReference>
<dbReference type="InterPro" id="IPR050700">
    <property type="entry name" value="YIM1/Zinc_Alcohol_DH_Fams"/>
</dbReference>
<keyword evidence="3" id="KW-1185">Reference proteome</keyword>
<dbReference type="SUPFAM" id="SSF51735">
    <property type="entry name" value="NAD(P)-binding Rossmann-fold domains"/>
    <property type="match status" value="1"/>
</dbReference>
<organism evidence="2 3">
    <name type="scientific">Zasmidium cellare</name>
    <name type="common">Wine cellar mold</name>
    <name type="synonym">Racodium cellare</name>
    <dbReference type="NCBI Taxonomy" id="395010"/>
    <lineage>
        <taxon>Eukaryota</taxon>
        <taxon>Fungi</taxon>
        <taxon>Dikarya</taxon>
        <taxon>Ascomycota</taxon>
        <taxon>Pezizomycotina</taxon>
        <taxon>Dothideomycetes</taxon>
        <taxon>Dothideomycetidae</taxon>
        <taxon>Mycosphaerellales</taxon>
        <taxon>Mycosphaerellaceae</taxon>
        <taxon>Zasmidium</taxon>
    </lineage>
</organism>
<comment type="caution">
    <text evidence="2">The sequence shown here is derived from an EMBL/GenBank/DDBJ whole genome shotgun (WGS) entry which is preliminary data.</text>
</comment>
<dbReference type="InterPro" id="IPR036291">
    <property type="entry name" value="NAD(P)-bd_dom_sf"/>
</dbReference>
<evidence type="ECO:0000313" key="2">
    <source>
        <dbReference type="EMBL" id="KAK4494789.1"/>
    </source>
</evidence>
<evidence type="ECO:0000259" key="1">
    <source>
        <dbReference type="SMART" id="SM00829"/>
    </source>
</evidence>
<dbReference type="CDD" id="cd05289">
    <property type="entry name" value="MDR_like_2"/>
    <property type="match status" value="1"/>
</dbReference>
<dbReference type="InterPro" id="IPR013154">
    <property type="entry name" value="ADH-like_N"/>
</dbReference>
<dbReference type="SUPFAM" id="SSF50129">
    <property type="entry name" value="GroES-like"/>
    <property type="match status" value="1"/>
</dbReference>
<dbReference type="PANTHER" id="PTHR11695:SF294">
    <property type="entry name" value="RETICULON-4-INTERACTING PROTEIN 1, MITOCHONDRIAL"/>
    <property type="match status" value="1"/>
</dbReference>
<name>A0ABR0E0B1_ZASCE</name>
<reference evidence="2 3" key="1">
    <citation type="journal article" date="2023" name="G3 (Bethesda)">
        <title>A chromosome-level genome assembly of Zasmidium syzygii isolated from banana leaves.</title>
        <authorList>
            <person name="van Westerhoven A.C."/>
            <person name="Mehrabi R."/>
            <person name="Talebi R."/>
            <person name="Steentjes M.B.F."/>
            <person name="Corcolon B."/>
            <person name="Chong P.A."/>
            <person name="Kema G.H.J."/>
            <person name="Seidl M.F."/>
        </authorList>
    </citation>
    <scope>NUCLEOTIDE SEQUENCE [LARGE SCALE GENOMIC DNA]</scope>
    <source>
        <strain evidence="2 3">P124</strain>
    </source>
</reference>
<dbReference type="Proteomes" id="UP001305779">
    <property type="component" value="Unassembled WGS sequence"/>
</dbReference>
<gene>
    <name evidence="2" type="ORF">PRZ48_014145</name>
</gene>